<feature type="compositionally biased region" description="Acidic residues" evidence="2">
    <location>
        <begin position="35"/>
        <end position="46"/>
    </location>
</feature>
<comment type="caution">
    <text evidence="3">The sequence shown here is derived from an EMBL/GenBank/DDBJ whole genome shotgun (WGS) entry which is preliminary data.</text>
</comment>
<sequence>MSPRRPHLRNRKRIKAPRRFEDAGVITSSPRQESYEELEESSELEEEIYKSPKPKKPKSKPRAYHGQVIEFNPDLPPAAFPTLDHPDYIHNGGNVPIDLESHLSRLQSREPRLAGFEAVSPSFLGRGCHRKEIDLTGDHPNVTSTAADFTRRESQHTTQTSITVEKQPRASMPSNVYGESTDNGPRNPIWASNMARMEEAGRMSDLDRNILEMESSDEEDAAVRPTKFARMASVPEFPTWNDLEAAHKLNLADAIAELYPDLAQVMHQLRLGLSQKEELVELLTQRQDRETREEANRQRLQEETKDVLLQGRSLSQMAFHQMVEENLYRAISEGDSVPTNLRELKKARAYLRYCGFDPALADEGWDVPSNSNAATGTKPTPAQSKPNASLSSTAALTPPRRSEGPFSRRPALFTPSQVSQQASYPPDPRFELVQQHSQGALPQHRPTPAHALIALHSPAAPLSKVPVQSYRVAPGNQGGDLRAGYQDTARIPQPTLLALPAQPNASTGPNLRAVNNPFLMARGASSDLPTLLEERSLPVGSHSLAPKDLPPTAPRLPARQSSANPNVGASAGQETDDVLYIGDSVNKKRRKKGDA</sequence>
<feature type="region of interest" description="Disordered" evidence="2">
    <location>
        <begin position="540"/>
        <end position="595"/>
    </location>
</feature>
<feature type="region of interest" description="Disordered" evidence="2">
    <location>
        <begin position="370"/>
        <end position="427"/>
    </location>
</feature>
<evidence type="ECO:0000256" key="1">
    <source>
        <dbReference type="SAM" id="Coils"/>
    </source>
</evidence>
<dbReference type="AlphaFoldDB" id="A0A8H3PK11"/>
<proteinExistence type="predicted"/>
<dbReference type="OrthoDB" id="5378502at2759"/>
<feature type="coiled-coil region" evidence="1">
    <location>
        <begin position="273"/>
        <end position="303"/>
    </location>
</feature>
<feature type="compositionally biased region" description="Polar residues" evidence="2">
    <location>
        <begin position="414"/>
        <end position="423"/>
    </location>
</feature>
<keyword evidence="4" id="KW-1185">Reference proteome</keyword>
<feature type="compositionally biased region" description="Basic residues" evidence="2">
    <location>
        <begin position="1"/>
        <end position="17"/>
    </location>
</feature>
<feature type="compositionally biased region" description="Polar residues" evidence="2">
    <location>
        <begin position="370"/>
        <end position="395"/>
    </location>
</feature>
<keyword evidence="1" id="KW-0175">Coiled coil</keyword>
<evidence type="ECO:0000313" key="3">
    <source>
        <dbReference type="EMBL" id="CAF9942888.1"/>
    </source>
</evidence>
<evidence type="ECO:0000313" key="4">
    <source>
        <dbReference type="Proteomes" id="UP000664203"/>
    </source>
</evidence>
<name>A0A8H3PK11_9LECA</name>
<feature type="compositionally biased region" description="Polar residues" evidence="2">
    <location>
        <begin position="172"/>
        <end position="184"/>
    </location>
</feature>
<gene>
    <name evidence="3" type="ORF">ALECFALPRED_010182</name>
</gene>
<feature type="region of interest" description="Disordered" evidence="2">
    <location>
        <begin position="1"/>
        <end position="63"/>
    </location>
</feature>
<dbReference type="Proteomes" id="UP000664203">
    <property type="component" value="Unassembled WGS sequence"/>
</dbReference>
<dbReference type="EMBL" id="CAJPDR010000829">
    <property type="protein sequence ID" value="CAF9942888.1"/>
    <property type="molecule type" value="Genomic_DNA"/>
</dbReference>
<accession>A0A8H3PK11</accession>
<organism evidence="3 4">
    <name type="scientific">Alectoria fallacina</name>
    <dbReference type="NCBI Taxonomy" id="1903189"/>
    <lineage>
        <taxon>Eukaryota</taxon>
        <taxon>Fungi</taxon>
        <taxon>Dikarya</taxon>
        <taxon>Ascomycota</taxon>
        <taxon>Pezizomycotina</taxon>
        <taxon>Lecanoromycetes</taxon>
        <taxon>OSLEUM clade</taxon>
        <taxon>Lecanoromycetidae</taxon>
        <taxon>Lecanorales</taxon>
        <taxon>Lecanorineae</taxon>
        <taxon>Parmeliaceae</taxon>
        <taxon>Alectoria</taxon>
    </lineage>
</organism>
<reference evidence="3" key="1">
    <citation type="submission" date="2021-03" db="EMBL/GenBank/DDBJ databases">
        <authorList>
            <person name="Tagirdzhanova G."/>
        </authorList>
    </citation>
    <scope>NUCLEOTIDE SEQUENCE</scope>
</reference>
<feature type="compositionally biased region" description="Basic residues" evidence="2">
    <location>
        <begin position="52"/>
        <end position="63"/>
    </location>
</feature>
<protein>
    <submittedName>
        <fullName evidence="3">Uncharacterized protein</fullName>
    </submittedName>
</protein>
<feature type="region of interest" description="Disordered" evidence="2">
    <location>
        <begin position="148"/>
        <end position="187"/>
    </location>
</feature>
<evidence type="ECO:0000256" key="2">
    <source>
        <dbReference type="SAM" id="MobiDB-lite"/>
    </source>
</evidence>